<dbReference type="InterPro" id="IPR032466">
    <property type="entry name" value="Metal_Hydrolase"/>
</dbReference>
<comment type="caution">
    <text evidence="3">The sequence shown here is derived from an EMBL/GenBank/DDBJ whole genome shotgun (WGS) entry which is preliminary data.</text>
</comment>
<reference evidence="3 4" key="1">
    <citation type="submission" date="2020-08" db="EMBL/GenBank/DDBJ databases">
        <title>Sequencing the genomes of 1000 actinobacteria strains.</title>
        <authorList>
            <person name="Klenk H.-P."/>
        </authorList>
    </citation>
    <scope>NUCLEOTIDE SEQUENCE [LARGE SCALE GENOMIC DNA]</scope>
    <source>
        <strain evidence="3 4">DSM 45913</strain>
    </source>
</reference>
<dbReference type="InterPro" id="IPR011059">
    <property type="entry name" value="Metal-dep_hydrolase_composite"/>
</dbReference>
<evidence type="ECO:0000259" key="2">
    <source>
        <dbReference type="Pfam" id="PF01979"/>
    </source>
</evidence>
<dbReference type="Proteomes" id="UP000583800">
    <property type="component" value="Unassembled WGS sequence"/>
</dbReference>
<feature type="domain" description="Amidohydrolase-related" evidence="2">
    <location>
        <begin position="243"/>
        <end position="365"/>
    </location>
</feature>
<dbReference type="EMBL" id="JACHJB010000002">
    <property type="protein sequence ID" value="MBB6349389.1"/>
    <property type="molecule type" value="Genomic_DNA"/>
</dbReference>
<evidence type="ECO:0000313" key="3">
    <source>
        <dbReference type="EMBL" id="MBB6349389.1"/>
    </source>
</evidence>
<name>A0A7X0C6E1_9ACTN</name>
<dbReference type="Pfam" id="PF01979">
    <property type="entry name" value="Amidohydro_1"/>
    <property type="match status" value="1"/>
</dbReference>
<dbReference type="InterPro" id="IPR006680">
    <property type="entry name" value="Amidohydro-rel"/>
</dbReference>
<feature type="compositionally biased region" description="Gly residues" evidence="1">
    <location>
        <begin position="269"/>
        <end position="290"/>
    </location>
</feature>
<dbReference type="GO" id="GO:0016810">
    <property type="term" value="F:hydrolase activity, acting on carbon-nitrogen (but not peptide) bonds"/>
    <property type="evidence" value="ECO:0007669"/>
    <property type="project" value="InterPro"/>
</dbReference>
<dbReference type="SUPFAM" id="SSF51338">
    <property type="entry name" value="Composite domain of metallo-dependent hydrolases"/>
    <property type="match status" value="1"/>
</dbReference>
<feature type="region of interest" description="Disordered" evidence="1">
    <location>
        <begin position="257"/>
        <end position="291"/>
    </location>
</feature>
<evidence type="ECO:0000313" key="4">
    <source>
        <dbReference type="Proteomes" id="UP000583800"/>
    </source>
</evidence>
<protein>
    <submittedName>
        <fullName evidence="3">Cytosine/adenosine deaminase-related metal-dependent hydrolase</fullName>
    </submittedName>
</protein>
<dbReference type="AlphaFoldDB" id="A0A7X0C6E1"/>
<organism evidence="3 4">
    <name type="scientific">Nonomuraea muscovyensis</name>
    <dbReference type="NCBI Taxonomy" id="1124761"/>
    <lineage>
        <taxon>Bacteria</taxon>
        <taxon>Bacillati</taxon>
        <taxon>Actinomycetota</taxon>
        <taxon>Actinomycetes</taxon>
        <taxon>Streptosporangiales</taxon>
        <taxon>Streptosporangiaceae</taxon>
        <taxon>Nonomuraea</taxon>
    </lineage>
</organism>
<accession>A0A7X0C6E1</accession>
<evidence type="ECO:0000256" key="1">
    <source>
        <dbReference type="SAM" id="MobiDB-lite"/>
    </source>
</evidence>
<gene>
    <name evidence="3" type="ORF">FHU36_005934</name>
</gene>
<keyword evidence="3" id="KW-0378">Hydrolase</keyword>
<keyword evidence="4" id="KW-1185">Reference proteome</keyword>
<dbReference type="SUPFAM" id="SSF51556">
    <property type="entry name" value="Metallo-dependent hydrolases"/>
    <property type="match status" value="1"/>
</dbReference>
<dbReference type="RefSeq" id="WP_185086963.1">
    <property type="nucleotide sequence ID" value="NZ_JACHJB010000002.1"/>
</dbReference>
<proteinExistence type="predicted"/>
<dbReference type="Gene3D" id="3.20.20.140">
    <property type="entry name" value="Metal-dependent hydrolases"/>
    <property type="match status" value="1"/>
</dbReference>
<sequence>MPAKRVRPTLGRRAPAPIVLHSAPLVLPVTGDPVRDGAVAVRGDRVLQVGARDDLLTYFPVTEERRWPGMIVPGLVDAAAATSAAEALAGGVTARACVTPGGPARGAPADAADHAALTDVSYVEVTCEDEDVWEARGRDAVITAMREMERPHAVGIAARTPDPVVLEDIAVLARTFGLRLLVDLGARSAVALDEAGALGPHCHATCARPLDPGERKLLRLRETVVAVGAPARPGDAPALEDDVPALLDEGNLVALCTGGGPEHAKGGPERGGGPGGTGGGPGAAGGGPGAVNGLLEQARRIRERARALGSRTRGLDRRLVEAATLGGARALGMHHGAGRIGCLGPGSRADFAVFDARGRYPYSALLAGPDRLATVVGGRVHRAGAT</sequence>